<comment type="subcellular location">
    <subcellularLocation>
        <location evidence="1">Nucleus</location>
    </subcellularLocation>
</comment>
<dbReference type="InterPro" id="IPR001138">
    <property type="entry name" value="Zn2Cys6_DnaBD"/>
</dbReference>
<keyword evidence="4" id="KW-0804">Transcription</keyword>
<dbReference type="InterPro" id="IPR021858">
    <property type="entry name" value="Fun_TF"/>
</dbReference>
<comment type="caution">
    <text evidence="8">The sequence shown here is derived from an EMBL/GenBank/DDBJ whole genome shotgun (WGS) entry which is preliminary data.</text>
</comment>
<dbReference type="CDD" id="cd00067">
    <property type="entry name" value="GAL4"/>
    <property type="match status" value="1"/>
</dbReference>
<dbReference type="SMART" id="SM00066">
    <property type="entry name" value="GAL4"/>
    <property type="match status" value="1"/>
</dbReference>
<dbReference type="GO" id="GO:0008270">
    <property type="term" value="F:zinc ion binding"/>
    <property type="evidence" value="ECO:0007669"/>
    <property type="project" value="InterPro"/>
</dbReference>
<dbReference type="Proteomes" id="UP000256690">
    <property type="component" value="Unassembled WGS sequence"/>
</dbReference>
<evidence type="ECO:0000259" key="7">
    <source>
        <dbReference type="PROSITE" id="PS50048"/>
    </source>
</evidence>
<gene>
    <name evidence="8" type="ORF">DSM5745_00321</name>
</gene>
<dbReference type="InterPro" id="IPR036864">
    <property type="entry name" value="Zn2-C6_fun-type_DNA-bd_sf"/>
</dbReference>
<evidence type="ECO:0000313" key="9">
    <source>
        <dbReference type="Proteomes" id="UP000256690"/>
    </source>
</evidence>
<dbReference type="Gene3D" id="4.10.240.10">
    <property type="entry name" value="Zn(2)-C6 fungal-type DNA-binding domain"/>
    <property type="match status" value="1"/>
</dbReference>
<evidence type="ECO:0000256" key="1">
    <source>
        <dbReference type="ARBA" id="ARBA00004123"/>
    </source>
</evidence>
<name>A0A3D8T3A0_9EURO</name>
<keyword evidence="2" id="KW-0805">Transcription regulation</keyword>
<dbReference type="PANTHER" id="PTHR37534">
    <property type="entry name" value="TRANSCRIPTIONAL ACTIVATOR PROTEIN UGA3"/>
    <property type="match status" value="1"/>
</dbReference>
<dbReference type="PANTHER" id="PTHR37534:SF41">
    <property type="entry name" value="SFGA"/>
    <property type="match status" value="1"/>
</dbReference>
<dbReference type="GO" id="GO:0005634">
    <property type="term" value="C:nucleus"/>
    <property type="evidence" value="ECO:0007669"/>
    <property type="project" value="UniProtKB-SubCell"/>
</dbReference>
<dbReference type="PROSITE" id="PS50048">
    <property type="entry name" value="ZN2_CY6_FUNGAL_2"/>
    <property type="match status" value="1"/>
</dbReference>
<dbReference type="GO" id="GO:0045944">
    <property type="term" value="P:positive regulation of transcription by RNA polymerase II"/>
    <property type="evidence" value="ECO:0007669"/>
    <property type="project" value="TreeGrafter"/>
</dbReference>
<feature type="region of interest" description="Disordered" evidence="6">
    <location>
        <begin position="78"/>
        <end position="116"/>
    </location>
</feature>
<feature type="domain" description="Zn(2)-C6 fungal-type" evidence="7">
    <location>
        <begin position="41"/>
        <end position="69"/>
    </location>
</feature>
<reference evidence="8 9" key="1">
    <citation type="journal article" date="2018" name="IMA Fungus">
        <title>IMA Genome-F 9: Draft genome sequence of Annulohypoxylon stygium, Aspergillus mulundensis, Berkeleyomyces basicola (syn. Thielaviopsis basicola), Ceratocystis smalleyi, two Cercospora beticola strains, Coleophoma cylindrospora, Fusarium fracticaudum, Phialophora cf. hyalina, and Morchella septimelata.</title>
        <authorList>
            <person name="Wingfield B.D."/>
            <person name="Bills G.F."/>
            <person name="Dong Y."/>
            <person name="Huang W."/>
            <person name="Nel W.J."/>
            <person name="Swalarsk-Parry B.S."/>
            <person name="Vaghefi N."/>
            <person name="Wilken P.M."/>
            <person name="An Z."/>
            <person name="de Beer Z.W."/>
            <person name="De Vos L."/>
            <person name="Chen L."/>
            <person name="Duong T.A."/>
            <person name="Gao Y."/>
            <person name="Hammerbacher A."/>
            <person name="Kikkert J.R."/>
            <person name="Li Y."/>
            <person name="Li H."/>
            <person name="Li K."/>
            <person name="Li Q."/>
            <person name="Liu X."/>
            <person name="Ma X."/>
            <person name="Naidoo K."/>
            <person name="Pethybridge S.J."/>
            <person name="Sun J."/>
            <person name="Steenkamp E.T."/>
            <person name="van der Nest M.A."/>
            <person name="van Wyk S."/>
            <person name="Wingfield M.J."/>
            <person name="Xiong C."/>
            <person name="Yue Q."/>
            <person name="Zhang X."/>
        </authorList>
    </citation>
    <scope>NUCLEOTIDE SEQUENCE [LARGE SCALE GENOMIC DNA]</scope>
    <source>
        <strain evidence="8 9">DSM 5745</strain>
    </source>
</reference>
<dbReference type="Pfam" id="PF00172">
    <property type="entry name" value="Zn_clus"/>
    <property type="match status" value="1"/>
</dbReference>
<keyword evidence="3" id="KW-0238">DNA-binding</keyword>
<evidence type="ECO:0000313" key="8">
    <source>
        <dbReference type="EMBL" id="RDW92999.1"/>
    </source>
</evidence>
<dbReference type="AlphaFoldDB" id="A0A3D8T3A0"/>
<accession>A0A3D8T3A0</accession>
<sequence>MEARTMVCDPAQPPQSTPNNEPPQPDKKKRVRRWHHRGFTGCSTCRRRHVRCDEASPTCRNCTRLGLECDGSQGRMTFKVYGPPAPPNGQSSSPTKREKSKSRAGQKQVKKEDTDVEGVVVSPTTFPDSKPLVFRFENPIIGPSVASIPDDEKGKVKEEPEDEKLVLARTAGNVKPIEYIFEHHKLPSSLDCLQGRYYTHFVNEVATLLLIYDTSTNVNPFRRCFPDVSQSSVSMASAMEALGALHLANTSTGPQRNVHFQHAMGKYGEVVKSFRTRYEIGQRSRLPDFATCLLLALFEMMDSQHHNWAIHLKGAREIYRWMFYPNPDPTLEAQRVAEMNHPLRRFLVSLLSYLDVAGACATSDGTVVEGSYWRTLGGGWEYNLGIPSLSEPATDNGLLLELRQCWSIMMEIQASISSFGKAKQSGWMTPEQQDLMYQELLQRLVQWRLNAPECLQKLGDLDDVSLAQYPHPDVLEYVGCIEAYEKATNIYLHKVAAAARPDLEPQRDLLAAFCTRILALISKLAKGVGRLAATWPLFIAGRESRDECEQKFVRETMIDMQRYGFKNVEKGLEELEKAWFKRRAFPEDWVDTMEDVRSSILLP</sequence>
<keyword evidence="9" id="KW-1185">Reference proteome</keyword>
<dbReference type="PROSITE" id="PS00463">
    <property type="entry name" value="ZN2_CY6_FUNGAL_1"/>
    <property type="match status" value="1"/>
</dbReference>
<keyword evidence="5" id="KW-0539">Nucleus</keyword>
<dbReference type="RefSeq" id="XP_026608182.1">
    <property type="nucleotide sequence ID" value="XM_026742337.1"/>
</dbReference>
<proteinExistence type="predicted"/>
<organism evidence="8 9">
    <name type="scientific">Aspergillus mulundensis</name>
    <dbReference type="NCBI Taxonomy" id="1810919"/>
    <lineage>
        <taxon>Eukaryota</taxon>
        <taxon>Fungi</taxon>
        <taxon>Dikarya</taxon>
        <taxon>Ascomycota</taxon>
        <taxon>Pezizomycotina</taxon>
        <taxon>Eurotiomycetes</taxon>
        <taxon>Eurotiomycetidae</taxon>
        <taxon>Eurotiales</taxon>
        <taxon>Aspergillaceae</taxon>
        <taxon>Aspergillus</taxon>
        <taxon>Aspergillus subgen. Nidulantes</taxon>
    </lineage>
</organism>
<dbReference type="GO" id="GO:0000976">
    <property type="term" value="F:transcription cis-regulatory region binding"/>
    <property type="evidence" value="ECO:0007669"/>
    <property type="project" value="TreeGrafter"/>
</dbReference>
<feature type="region of interest" description="Disordered" evidence="6">
    <location>
        <begin position="1"/>
        <end position="33"/>
    </location>
</feature>
<dbReference type="GeneID" id="38110691"/>
<dbReference type="SUPFAM" id="SSF57701">
    <property type="entry name" value="Zn2/Cys6 DNA-binding domain"/>
    <property type="match status" value="1"/>
</dbReference>
<dbReference type="OrthoDB" id="3598904at2759"/>
<dbReference type="GO" id="GO:0000981">
    <property type="term" value="F:DNA-binding transcription factor activity, RNA polymerase II-specific"/>
    <property type="evidence" value="ECO:0007669"/>
    <property type="project" value="InterPro"/>
</dbReference>
<evidence type="ECO:0000256" key="3">
    <source>
        <dbReference type="ARBA" id="ARBA00023125"/>
    </source>
</evidence>
<protein>
    <submittedName>
        <fullName evidence="8">SfgA</fullName>
    </submittedName>
</protein>
<evidence type="ECO:0000256" key="2">
    <source>
        <dbReference type="ARBA" id="ARBA00023015"/>
    </source>
</evidence>
<dbReference type="EMBL" id="PVWQ01000001">
    <property type="protein sequence ID" value="RDW92999.1"/>
    <property type="molecule type" value="Genomic_DNA"/>
</dbReference>
<evidence type="ECO:0000256" key="5">
    <source>
        <dbReference type="ARBA" id="ARBA00023242"/>
    </source>
</evidence>
<dbReference type="Pfam" id="PF11951">
    <property type="entry name" value="Fungal_trans_2"/>
    <property type="match status" value="1"/>
</dbReference>
<evidence type="ECO:0000256" key="6">
    <source>
        <dbReference type="SAM" id="MobiDB-lite"/>
    </source>
</evidence>
<dbReference type="CDD" id="cd12148">
    <property type="entry name" value="fungal_TF_MHR"/>
    <property type="match status" value="1"/>
</dbReference>
<evidence type="ECO:0000256" key="4">
    <source>
        <dbReference type="ARBA" id="ARBA00023163"/>
    </source>
</evidence>
<feature type="compositionally biased region" description="Pro residues" evidence="6">
    <location>
        <begin position="11"/>
        <end position="23"/>
    </location>
</feature>
<dbReference type="STRING" id="1810919.A0A3D8T3A0"/>